<evidence type="ECO:0000313" key="1">
    <source>
        <dbReference type="EMBL" id="MBX52522.1"/>
    </source>
</evidence>
<dbReference type="AlphaFoldDB" id="A0A2P2PCR4"/>
<reference evidence="1" key="1">
    <citation type="submission" date="2018-02" db="EMBL/GenBank/DDBJ databases">
        <title>Rhizophora mucronata_Transcriptome.</title>
        <authorList>
            <person name="Meera S.P."/>
            <person name="Sreeshan A."/>
            <person name="Augustine A."/>
        </authorList>
    </citation>
    <scope>NUCLEOTIDE SEQUENCE</scope>
    <source>
        <tissue evidence="1">Leaf</tissue>
    </source>
</reference>
<proteinExistence type="predicted"/>
<sequence length="40" mass="4611">MYYLHEGNPKTENASFDHSWVLFTQIQTSNNQAASQNPIK</sequence>
<organism evidence="1">
    <name type="scientific">Rhizophora mucronata</name>
    <name type="common">Asiatic mangrove</name>
    <dbReference type="NCBI Taxonomy" id="61149"/>
    <lineage>
        <taxon>Eukaryota</taxon>
        <taxon>Viridiplantae</taxon>
        <taxon>Streptophyta</taxon>
        <taxon>Embryophyta</taxon>
        <taxon>Tracheophyta</taxon>
        <taxon>Spermatophyta</taxon>
        <taxon>Magnoliopsida</taxon>
        <taxon>eudicotyledons</taxon>
        <taxon>Gunneridae</taxon>
        <taxon>Pentapetalae</taxon>
        <taxon>rosids</taxon>
        <taxon>fabids</taxon>
        <taxon>Malpighiales</taxon>
        <taxon>Rhizophoraceae</taxon>
        <taxon>Rhizophora</taxon>
    </lineage>
</organism>
<protein>
    <submittedName>
        <fullName evidence="1">Uncharacterized protein</fullName>
    </submittedName>
</protein>
<dbReference type="EMBL" id="GGEC01072038">
    <property type="protein sequence ID" value="MBX52522.1"/>
    <property type="molecule type" value="Transcribed_RNA"/>
</dbReference>
<name>A0A2P2PCR4_RHIMU</name>
<accession>A0A2P2PCR4</accession>